<dbReference type="SMART" id="SM01013">
    <property type="entry name" value="APC2"/>
    <property type="match status" value="1"/>
</dbReference>
<organism evidence="9 10">
    <name type="scientific">Pycnococcus provasolii</name>
    <dbReference type="NCBI Taxonomy" id="41880"/>
    <lineage>
        <taxon>Eukaryota</taxon>
        <taxon>Viridiplantae</taxon>
        <taxon>Chlorophyta</taxon>
        <taxon>Pseudoscourfieldiophyceae</taxon>
        <taxon>Pseudoscourfieldiales</taxon>
        <taxon>Pycnococcaceae</taxon>
        <taxon>Pycnococcus</taxon>
    </lineage>
</organism>
<evidence type="ECO:0000256" key="3">
    <source>
        <dbReference type="ARBA" id="ARBA00022776"/>
    </source>
</evidence>
<evidence type="ECO:0000259" key="8">
    <source>
        <dbReference type="PROSITE" id="PS50069"/>
    </source>
</evidence>
<dbReference type="GO" id="GO:0031625">
    <property type="term" value="F:ubiquitin protein ligase binding"/>
    <property type="evidence" value="ECO:0007669"/>
    <property type="project" value="InterPro"/>
</dbReference>
<evidence type="ECO:0000256" key="5">
    <source>
        <dbReference type="ARBA" id="ARBA00023306"/>
    </source>
</evidence>
<gene>
    <name evidence="9" type="ORF">PPROV_000169800</name>
</gene>
<feature type="region of interest" description="Disordered" evidence="7">
    <location>
        <begin position="514"/>
        <end position="570"/>
    </location>
</feature>
<evidence type="ECO:0000313" key="10">
    <source>
        <dbReference type="Proteomes" id="UP000660262"/>
    </source>
</evidence>
<evidence type="ECO:0000256" key="7">
    <source>
        <dbReference type="SAM" id="MobiDB-lite"/>
    </source>
</evidence>
<dbReference type="GO" id="GO:0007091">
    <property type="term" value="P:metaphase/anaphase transition of mitotic cell cycle"/>
    <property type="evidence" value="ECO:0007669"/>
    <property type="project" value="TreeGrafter"/>
</dbReference>
<dbReference type="SUPFAM" id="SSF48371">
    <property type="entry name" value="ARM repeat"/>
    <property type="match status" value="1"/>
</dbReference>
<dbReference type="InterPro" id="IPR057975">
    <property type="entry name" value="TPR_ANAPC2"/>
</dbReference>
<dbReference type="GO" id="GO:0006511">
    <property type="term" value="P:ubiquitin-dependent protein catabolic process"/>
    <property type="evidence" value="ECO:0007669"/>
    <property type="project" value="InterPro"/>
</dbReference>
<keyword evidence="5" id="KW-0131">Cell cycle</keyword>
<feature type="region of interest" description="Disordered" evidence="7">
    <location>
        <begin position="205"/>
        <end position="257"/>
    </location>
</feature>
<evidence type="ECO:0000256" key="1">
    <source>
        <dbReference type="ARBA" id="ARBA00016068"/>
    </source>
</evidence>
<dbReference type="InterPro" id="IPR044554">
    <property type="entry name" value="ANAPC2"/>
</dbReference>
<dbReference type="FunFam" id="1.10.10.10:FF:000331">
    <property type="entry name" value="Anaphase-promoting complex subunit 2"/>
    <property type="match status" value="1"/>
</dbReference>
<proteinExistence type="inferred from homology"/>
<evidence type="ECO:0000313" key="9">
    <source>
        <dbReference type="EMBL" id="GHP02943.1"/>
    </source>
</evidence>
<dbReference type="InterPro" id="IPR036390">
    <property type="entry name" value="WH_DNA-bd_sf"/>
</dbReference>
<dbReference type="Pfam" id="PF26557">
    <property type="entry name" value="Cullin_AB"/>
    <property type="match status" value="1"/>
</dbReference>
<dbReference type="PANTHER" id="PTHR45957">
    <property type="entry name" value="ANAPHASE-PROMOTING COMPLEX SUBUNIT 2"/>
    <property type="match status" value="1"/>
</dbReference>
<keyword evidence="2" id="KW-0132">Cell division</keyword>
<dbReference type="SUPFAM" id="SSF46785">
    <property type="entry name" value="Winged helix' DNA-binding domain"/>
    <property type="match status" value="1"/>
</dbReference>
<feature type="compositionally biased region" description="Low complexity" evidence="7">
    <location>
        <begin position="556"/>
        <end position="570"/>
    </location>
</feature>
<dbReference type="InterPro" id="IPR016158">
    <property type="entry name" value="Cullin_homology"/>
</dbReference>
<feature type="region of interest" description="Disordered" evidence="7">
    <location>
        <begin position="144"/>
        <end position="166"/>
    </location>
</feature>
<reference evidence="9" key="1">
    <citation type="submission" date="2020-10" db="EMBL/GenBank/DDBJ databases">
        <title>Unveiling of a novel bifunctional photoreceptor, Dualchrome1, isolated from a cosmopolitan green alga.</title>
        <authorList>
            <person name="Suzuki S."/>
            <person name="Kawachi M."/>
        </authorList>
    </citation>
    <scope>NUCLEOTIDE SEQUENCE</scope>
    <source>
        <strain evidence="9">NIES 2893</strain>
    </source>
</reference>
<dbReference type="Gene3D" id="1.10.10.10">
    <property type="entry name" value="Winged helix-like DNA-binding domain superfamily/Winged helix DNA-binding domain"/>
    <property type="match status" value="1"/>
</dbReference>
<feature type="compositionally biased region" description="Acidic residues" evidence="7">
    <location>
        <begin position="210"/>
        <end position="241"/>
    </location>
</feature>
<feature type="region of interest" description="Disordered" evidence="7">
    <location>
        <begin position="651"/>
        <end position="680"/>
    </location>
</feature>
<keyword evidence="4" id="KW-0833">Ubl conjugation pathway</keyword>
<protein>
    <recommendedName>
        <fullName evidence="1">Anaphase-promoting complex subunit 2</fullName>
    </recommendedName>
</protein>
<evidence type="ECO:0000256" key="2">
    <source>
        <dbReference type="ARBA" id="ARBA00022618"/>
    </source>
</evidence>
<feature type="region of interest" description="Disordered" evidence="7">
    <location>
        <begin position="850"/>
        <end position="887"/>
    </location>
</feature>
<dbReference type="PANTHER" id="PTHR45957:SF1">
    <property type="entry name" value="ANAPHASE-PROMOTING COMPLEX SUBUNIT 2"/>
    <property type="match status" value="1"/>
</dbReference>
<evidence type="ECO:0000256" key="6">
    <source>
        <dbReference type="PROSITE-ProRule" id="PRU00330"/>
    </source>
</evidence>
<keyword evidence="10" id="KW-1185">Reference proteome</keyword>
<feature type="compositionally biased region" description="Polar residues" evidence="7">
    <location>
        <begin position="651"/>
        <end position="661"/>
    </location>
</feature>
<comment type="caution">
    <text evidence="9">The sequence shown here is derived from an EMBL/GenBank/DDBJ whole genome shotgun (WGS) entry which is preliminary data.</text>
</comment>
<comment type="similarity">
    <text evidence="6">Belongs to the cullin family.</text>
</comment>
<dbReference type="PROSITE" id="PS50069">
    <property type="entry name" value="CULLIN_2"/>
    <property type="match status" value="1"/>
</dbReference>
<name>A0A830H958_9CHLO</name>
<dbReference type="InterPro" id="IPR059120">
    <property type="entry name" value="Cullin-like_AB"/>
</dbReference>
<dbReference type="Pfam" id="PF08672">
    <property type="entry name" value="ANAPC2"/>
    <property type="match status" value="1"/>
</dbReference>
<dbReference type="GO" id="GO:0051301">
    <property type="term" value="P:cell division"/>
    <property type="evidence" value="ECO:0007669"/>
    <property type="project" value="UniProtKB-KW"/>
</dbReference>
<dbReference type="EMBL" id="BNJQ01000004">
    <property type="protein sequence ID" value="GHP02943.1"/>
    <property type="molecule type" value="Genomic_DNA"/>
</dbReference>
<dbReference type="Gene3D" id="3.30.230.130">
    <property type="entry name" value="Cullin, Chain C, Domain 2"/>
    <property type="match status" value="1"/>
</dbReference>
<evidence type="ECO:0000256" key="4">
    <source>
        <dbReference type="ARBA" id="ARBA00022786"/>
    </source>
</evidence>
<dbReference type="GO" id="GO:0070979">
    <property type="term" value="P:protein K11-linked ubiquitination"/>
    <property type="evidence" value="ECO:0007669"/>
    <property type="project" value="TreeGrafter"/>
</dbReference>
<dbReference type="Pfam" id="PF25773">
    <property type="entry name" value="TPR_ANAPC2"/>
    <property type="match status" value="1"/>
</dbReference>
<dbReference type="SUPFAM" id="SSF75632">
    <property type="entry name" value="Cullin homology domain"/>
    <property type="match status" value="1"/>
</dbReference>
<feature type="domain" description="Cullin family profile" evidence="8">
    <location>
        <begin position="582"/>
        <end position="829"/>
    </location>
</feature>
<dbReference type="InterPro" id="IPR014786">
    <property type="entry name" value="ANAPC2_C"/>
</dbReference>
<dbReference type="Proteomes" id="UP000660262">
    <property type="component" value="Unassembled WGS sequence"/>
</dbReference>
<dbReference type="OrthoDB" id="5581181at2759"/>
<accession>A0A830H958</accession>
<dbReference type="InterPro" id="IPR016024">
    <property type="entry name" value="ARM-type_fold"/>
</dbReference>
<dbReference type="GO" id="GO:0005680">
    <property type="term" value="C:anaphase-promoting complex"/>
    <property type="evidence" value="ECO:0007669"/>
    <property type="project" value="TreeGrafter"/>
</dbReference>
<dbReference type="InterPro" id="IPR036317">
    <property type="entry name" value="Cullin_homology_sf"/>
</dbReference>
<dbReference type="InterPro" id="IPR036388">
    <property type="entry name" value="WH-like_DNA-bd_sf"/>
</dbReference>
<sequence>MSSPSSPSPSPWQVYVSGSLGSGSLGLGSSASLGLGSSDCRLAIASIVSIPGGAQLVSRHFVNAAVAQVNDELMPPLRAAAIACLASISETGAGAGAGAGDEASMPQKMPREDMRALEDALARAAAGVQEHTARCDALGEMANLQSEDSQALDEESDNGNKRRRTTKLRRMFELEVQTAAAMAMPSETSEILTAMAVRALDDFQKKRDDAMDDDDDDDDEEEEEEDDDDDDDDEIGDDDEAVTMNHDGTSNREKPQRWLPGSTLLAYQTAHANGAFAFGSARSFQRTCFHLRVLGLGGVLDASLGNAVRRCIAKWLSKRADGTFDEVCLRPLWRFVGRVVLSWLRLANHSRLSESSDHLWRQRLRHLALDMLCTTRADALFDMIVDYPDSLPALRDLAVCLQVHPERLEGVAKGLRASIKRRLLHPGASTSDLLTQYASMAKSLGHVDSSGTVLAVAGAPVAAYLRGRPDAVRGIVEMVSENEETDEMEESAENRSYQAWVESVFGGAAFRSLTPQSHHHEDPGTSATQQPTSVECDRSAPGLEPWDAWNPGPPRLASLGSSAAAPPTGAAAGSLTSTLVGIYGREALANEYRDIMANRLLARFGYAIDRELRSVELLKMRLGESPLRQVEVMLRDMADSRRVHAGIRAMQSTPGTPTSVRTPGRAGGTPRTPFGPVTMTPRPVAAPAAVGDATARSACAQSAALASSNVFNSLSATIISHLFWPPIAKSDEALIDALPVGVKEGLEAYARRYASLKSPRKIRWLPHLGCVTLRIQGASGGTVEVQCTPAQASIIAAFTPDAPSWTLSDLARKTACSVDACRKRATFWVSRGLLLERTSQSGGLSYEAASCADGSSGGGAATIGATADRRDEDGEDGGAVASKEEQESDNMAVYESYIMGMLTNFDSLSLERIHNMLKMFVVSPKYDKSQAELSKFLQRLVTDETLMYDGGMFKKK</sequence>
<dbReference type="AlphaFoldDB" id="A0A830H958"/>
<keyword evidence="3" id="KW-0498">Mitosis</keyword>